<evidence type="ECO:0000313" key="5">
    <source>
        <dbReference type="Proteomes" id="UP000193963"/>
    </source>
</evidence>
<comment type="similarity">
    <text evidence="1">Belongs to the MlaA family.</text>
</comment>
<keyword evidence="4" id="KW-0449">Lipoprotein</keyword>
<evidence type="ECO:0000256" key="3">
    <source>
        <dbReference type="SAM" id="SignalP"/>
    </source>
</evidence>
<accession>A0A1X6ZSY2</accession>
<dbReference type="Proteomes" id="UP000193963">
    <property type="component" value="Unassembled WGS sequence"/>
</dbReference>
<dbReference type="Pfam" id="PF04333">
    <property type="entry name" value="MlaA"/>
    <property type="match status" value="1"/>
</dbReference>
<dbReference type="RefSeq" id="WP_085889007.1">
    <property type="nucleotide sequence ID" value="NZ_FWFN01000006.1"/>
</dbReference>
<dbReference type="GO" id="GO:0120010">
    <property type="term" value="P:intermembrane phospholipid transfer"/>
    <property type="evidence" value="ECO:0007669"/>
    <property type="project" value="TreeGrafter"/>
</dbReference>
<feature type="chain" id="PRO_5012936892" evidence="3">
    <location>
        <begin position="31"/>
        <end position="282"/>
    </location>
</feature>
<sequence length="282" mass="30187">MTQPSPTPAARRALRSLAPSLAGLALLAAAGCSTPEPGSVTRAGEPYDPYEAQNRQVHAFNKGLDRAVVRPVGVTYATVVPEPVNEMVGNFANNLGTPADVVNNLLQARFENAAVNTVRFVMNSTIGVGGLLDAATAFGIAPRDTDFGETLAIWGVPQGAYQELPVLGPSTERATAGMIVDLATNPLNTALDASQRRLKRGSAVVSRVGERGYRAETVDSILQNSADSYSQLRLIYLQNRRHQLGDAQEEAYVDPYDENGTDSDAAYIDPYADDLYIDPYAE</sequence>
<dbReference type="PANTHER" id="PTHR30035:SF3">
    <property type="entry name" value="INTERMEMBRANE PHOSPHOLIPID TRANSPORT SYSTEM LIPOPROTEIN MLAA"/>
    <property type="match status" value="1"/>
</dbReference>
<dbReference type="AlphaFoldDB" id="A0A1X6ZSY2"/>
<dbReference type="GO" id="GO:0016020">
    <property type="term" value="C:membrane"/>
    <property type="evidence" value="ECO:0007669"/>
    <property type="project" value="InterPro"/>
</dbReference>
<dbReference type="OrthoDB" id="9785326at2"/>
<dbReference type="InterPro" id="IPR007428">
    <property type="entry name" value="MlaA"/>
</dbReference>
<feature type="signal peptide" evidence="3">
    <location>
        <begin position="1"/>
        <end position="30"/>
    </location>
</feature>
<reference evidence="4 5" key="1">
    <citation type="submission" date="2017-03" db="EMBL/GenBank/DDBJ databases">
        <authorList>
            <person name="Afonso C.L."/>
            <person name="Miller P.J."/>
            <person name="Scott M.A."/>
            <person name="Spackman E."/>
            <person name="Goraichik I."/>
            <person name="Dimitrov K.M."/>
            <person name="Suarez D.L."/>
            <person name="Swayne D.E."/>
        </authorList>
    </citation>
    <scope>NUCLEOTIDE SEQUENCE [LARGE SCALE GENOMIC DNA]</scope>
    <source>
        <strain evidence="4 5">CECT 7751</strain>
    </source>
</reference>
<name>A0A1X6ZSY2_9RHOB</name>
<protein>
    <submittedName>
        <fullName evidence="4">Putative phospholipid-binding lipoprotein MlaA</fullName>
    </submittedName>
</protein>
<organism evidence="4 5">
    <name type="scientific">Pseudooceanicola marinus</name>
    <dbReference type="NCBI Taxonomy" id="396013"/>
    <lineage>
        <taxon>Bacteria</taxon>
        <taxon>Pseudomonadati</taxon>
        <taxon>Pseudomonadota</taxon>
        <taxon>Alphaproteobacteria</taxon>
        <taxon>Rhodobacterales</taxon>
        <taxon>Paracoccaceae</taxon>
        <taxon>Pseudooceanicola</taxon>
    </lineage>
</organism>
<gene>
    <name evidence="4" type="primary">mlaA</name>
    <name evidence="4" type="ORF">PSM7751_02963</name>
</gene>
<keyword evidence="2 3" id="KW-0732">Signal</keyword>
<dbReference type="PANTHER" id="PTHR30035">
    <property type="entry name" value="LIPOPROTEIN VACJ-RELATED"/>
    <property type="match status" value="1"/>
</dbReference>
<keyword evidence="5" id="KW-1185">Reference proteome</keyword>
<dbReference type="EMBL" id="FWFN01000006">
    <property type="protein sequence ID" value="SLN59849.1"/>
    <property type="molecule type" value="Genomic_DNA"/>
</dbReference>
<proteinExistence type="inferred from homology"/>
<dbReference type="PRINTS" id="PR01805">
    <property type="entry name" value="VACJLIPOPROT"/>
</dbReference>
<evidence type="ECO:0000256" key="1">
    <source>
        <dbReference type="ARBA" id="ARBA00010634"/>
    </source>
</evidence>
<evidence type="ECO:0000256" key="2">
    <source>
        <dbReference type="ARBA" id="ARBA00022729"/>
    </source>
</evidence>
<evidence type="ECO:0000313" key="4">
    <source>
        <dbReference type="EMBL" id="SLN59849.1"/>
    </source>
</evidence>